<dbReference type="RefSeq" id="WP_104096239.1">
    <property type="nucleotide sequence ID" value="NZ_JACHBP010000001.1"/>
</dbReference>
<dbReference type="Proteomes" id="UP000298488">
    <property type="component" value="Unassembled WGS sequence"/>
</dbReference>
<evidence type="ECO:0000313" key="2">
    <source>
        <dbReference type="Proteomes" id="UP000298488"/>
    </source>
</evidence>
<comment type="caution">
    <text evidence="1">The sequence shown here is derived from an EMBL/GenBank/DDBJ whole genome shotgun (WGS) entry which is preliminary data.</text>
</comment>
<dbReference type="EMBL" id="SOFI01000003">
    <property type="protein sequence ID" value="TFB80383.1"/>
    <property type="molecule type" value="Genomic_DNA"/>
</dbReference>
<name>A0A4R8VC41_9MICO</name>
<dbReference type="AlphaFoldDB" id="A0A4R8VC41"/>
<evidence type="ECO:0008006" key="3">
    <source>
        <dbReference type="Google" id="ProtNLM"/>
    </source>
</evidence>
<dbReference type="SUPFAM" id="SSF52980">
    <property type="entry name" value="Restriction endonuclease-like"/>
    <property type="match status" value="1"/>
</dbReference>
<evidence type="ECO:0000313" key="1">
    <source>
        <dbReference type="EMBL" id="TFB80383.1"/>
    </source>
</evidence>
<protein>
    <recommendedName>
        <fullName evidence="3">DUF559 domain-containing protein</fullName>
    </recommendedName>
</protein>
<accession>A0A4R8VC41</accession>
<proteinExistence type="predicted"/>
<gene>
    <name evidence="1" type="ORF">E3N84_10295</name>
</gene>
<organism evidence="1 2">
    <name type="scientific">Terrimesophilobacter mesophilus</name>
    <dbReference type="NCBI Taxonomy" id="433647"/>
    <lineage>
        <taxon>Bacteria</taxon>
        <taxon>Bacillati</taxon>
        <taxon>Actinomycetota</taxon>
        <taxon>Actinomycetes</taxon>
        <taxon>Micrococcales</taxon>
        <taxon>Microbacteriaceae</taxon>
        <taxon>Terrimesophilobacter</taxon>
    </lineage>
</organism>
<keyword evidence="2" id="KW-1185">Reference proteome</keyword>
<dbReference type="InterPro" id="IPR011335">
    <property type="entry name" value="Restrct_endonuc-II-like"/>
</dbReference>
<sequence>MSRSTPLPSDLQDAPFAVSVARRMGVSESRLRASDLEVPFHGIRRSRLAPVAEPDTDDERAQQRFHALLRDCASFQRREGRSVIFSHVTAARLFRMPLPWRLETRRFLDVAALTPDHAPQGAGIIGHRLTRGAYILSTSAGFAVPAPLRVWAQLAPLLSVDELVVVGDHLVRRKQPFTSFDELVETVAGWRRLRGIRKLRLAALSVRSGTDSAAESRMRLALTRAGLPEPVIGFTVYDRDGCFVGTPDLAYLDERVALEYEGEIHRVDSRTFRSDIERRERFQDADWRHIRVTRDHLTRPHTLVDRVGFALAQRRRIPPPIR</sequence>
<reference evidence="1 2" key="1">
    <citation type="submission" date="2019-03" db="EMBL/GenBank/DDBJ databases">
        <title>Genomics of glacier-inhabiting Cryobacterium strains.</title>
        <authorList>
            <person name="Liu Q."/>
            <person name="Xin Y.-H."/>
        </authorList>
    </citation>
    <scope>NUCLEOTIDE SEQUENCE [LARGE SCALE GENOMIC DNA]</scope>
    <source>
        <strain evidence="1 2">CGMCC 1.10440</strain>
    </source>
</reference>
<dbReference type="OrthoDB" id="3173471at2"/>